<evidence type="ECO:0000259" key="1">
    <source>
        <dbReference type="Pfam" id="PF04765"/>
    </source>
</evidence>
<organism evidence="2 3">
    <name type="scientific">Bifidobacterium adolescentis</name>
    <dbReference type="NCBI Taxonomy" id="1680"/>
    <lineage>
        <taxon>Bacteria</taxon>
        <taxon>Bacillati</taxon>
        <taxon>Actinomycetota</taxon>
        <taxon>Actinomycetes</taxon>
        <taxon>Bifidobacteriales</taxon>
        <taxon>Bifidobacteriaceae</taxon>
        <taxon>Bifidobacterium</taxon>
    </lineage>
</organism>
<accession>A0AAX1TVZ9</accession>
<feature type="domain" description="TOD1/MUCI70 glycosyltransferase-like" evidence="1">
    <location>
        <begin position="154"/>
        <end position="281"/>
    </location>
</feature>
<evidence type="ECO:0000313" key="3">
    <source>
        <dbReference type="Proteomes" id="UP000284589"/>
    </source>
</evidence>
<dbReference type="Pfam" id="PF04765">
    <property type="entry name" value="TOD1_MUCI70"/>
    <property type="match status" value="1"/>
</dbReference>
<gene>
    <name evidence="2" type="ORF">DW139_09370</name>
</gene>
<dbReference type="InterPro" id="IPR048354">
    <property type="entry name" value="TOD1_MUCI70_glycTrfase_dom"/>
</dbReference>
<dbReference type="Proteomes" id="UP000284589">
    <property type="component" value="Unassembled WGS sequence"/>
</dbReference>
<evidence type="ECO:0000313" key="2">
    <source>
        <dbReference type="EMBL" id="RHJ15626.1"/>
    </source>
</evidence>
<comment type="caution">
    <text evidence="2">The sequence shown here is derived from an EMBL/GenBank/DDBJ whole genome shotgun (WGS) entry which is preliminary data.</text>
</comment>
<name>A0AAX1TVZ9_BIFAD</name>
<proteinExistence type="predicted"/>
<dbReference type="AlphaFoldDB" id="A0AAX1TVZ9"/>
<sequence>MFFLDSKVDEERFLQLYAAFLSLNREYKTVESKTPKKTISEKLATVCKLSPKEILRRMSIRHAVKELNDPAVQDTSSNKGERHPFLNKRIAVYTSTFGRSFTLREPLFIPDNCDFFYIGDQDIPSESAWKKFDISSFEEQISKYSGIEKNRFFKMNPHLVFTDYDYSVYFDGNIQLVGDPSEFVNQLSPLGIGLHKHRARNCVYDEAKAVLNLKKINHDEFDKIMDYFKSINFPKNYGLAECNVIVRDHHNDIAIKITEEWWRLFMEKNVKRDQLTFPVAVWENGVDLAGILTLGNNVYDNDLLRVCPNV</sequence>
<protein>
    <submittedName>
        <fullName evidence="2">DUF616 domain-containing protein</fullName>
    </submittedName>
</protein>
<dbReference type="EMBL" id="QRLP01000012">
    <property type="protein sequence ID" value="RHJ15626.1"/>
    <property type="molecule type" value="Genomic_DNA"/>
</dbReference>
<reference evidence="2 3" key="1">
    <citation type="submission" date="2018-08" db="EMBL/GenBank/DDBJ databases">
        <title>A genome reference for cultivated species of the human gut microbiota.</title>
        <authorList>
            <person name="Zou Y."/>
            <person name="Xue W."/>
            <person name="Luo G."/>
        </authorList>
    </citation>
    <scope>NUCLEOTIDE SEQUENCE [LARGE SCALE GENOMIC DNA]</scope>
    <source>
        <strain evidence="2 3">AM12-20</strain>
    </source>
</reference>